<dbReference type="InterPro" id="IPR043132">
    <property type="entry name" value="BCAT-like_C"/>
</dbReference>
<dbReference type="PANTHER" id="PTHR42743">
    <property type="entry name" value="AMINO-ACID AMINOTRANSFERASE"/>
    <property type="match status" value="1"/>
</dbReference>
<proteinExistence type="inferred from homology"/>
<sequence length="273" mass="30358">MLTCLINGTVETRLNSDHRLVAFGDGLFETCLADRRGVRFWNDHLNRLENGLARLGMIWTSEDRDALETEIETVLAHVEGVVVCKLILGRGVQGRGYDFDPDRQRTDRIVQVFPYQAQPWHLQGATLVLSEVQASVNPTLAGLKHMNRLDSVLARQSARSAGAHEALLSRADGRLVEGSMSNLYLKRDGQWLTPDLAEAGVDGIIRRRLLRQTEETIRVADLLRSDLDRAEALMISNSLIGLVPVVSLDGRPLTPPAWDELSRFRTAIGLSSD</sequence>
<comment type="function">
    <text evidence="2">Acts on leucine, isoleucine and valine.</text>
</comment>
<keyword evidence="9" id="KW-0289">Folate biosynthesis</keyword>
<accession>A0A918K6D4</accession>
<evidence type="ECO:0000256" key="6">
    <source>
        <dbReference type="ARBA" id="ARBA00009320"/>
    </source>
</evidence>
<evidence type="ECO:0000256" key="9">
    <source>
        <dbReference type="ARBA" id="ARBA00022909"/>
    </source>
</evidence>
<dbReference type="Gene3D" id="3.30.470.10">
    <property type="match status" value="1"/>
</dbReference>
<comment type="similarity">
    <text evidence="6">Belongs to the class-IV pyridoxal-phosphate-dependent aminotransferase family.</text>
</comment>
<evidence type="ECO:0000256" key="7">
    <source>
        <dbReference type="ARBA" id="ARBA00011738"/>
    </source>
</evidence>
<comment type="cofactor">
    <cofactor evidence="1">
        <name>pyridoxal 5'-phosphate</name>
        <dbReference type="ChEBI" id="CHEBI:597326"/>
    </cofactor>
</comment>
<comment type="catalytic activity">
    <reaction evidence="15">
        <text>4-amino-4-deoxychorismate = 4-aminobenzoate + pyruvate + H(+)</text>
        <dbReference type="Rhea" id="RHEA:16201"/>
        <dbReference type="ChEBI" id="CHEBI:15361"/>
        <dbReference type="ChEBI" id="CHEBI:15378"/>
        <dbReference type="ChEBI" id="CHEBI:17836"/>
        <dbReference type="ChEBI" id="CHEBI:58406"/>
        <dbReference type="EC" id="4.1.3.38"/>
    </reaction>
</comment>
<evidence type="ECO:0000256" key="8">
    <source>
        <dbReference type="ARBA" id="ARBA00022898"/>
    </source>
</evidence>
<dbReference type="Pfam" id="PF01063">
    <property type="entry name" value="Aminotran_4"/>
    <property type="match status" value="1"/>
</dbReference>
<keyword evidence="18" id="KW-1185">Reference proteome</keyword>
<reference evidence="17" key="2">
    <citation type="submission" date="2020-09" db="EMBL/GenBank/DDBJ databases">
        <authorList>
            <person name="Sun Q."/>
            <person name="Kim S."/>
        </authorList>
    </citation>
    <scope>NUCLEOTIDE SEQUENCE</scope>
    <source>
        <strain evidence="17">KCTC 22169</strain>
    </source>
</reference>
<dbReference type="Proteomes" id="UP000626148">
    <property type="component" value="Unassembled WGS sequence"/>
</dbReference>
<dbReference type="RefSeq" id="WP_189608308.1">
    <property type="nucleotide sequence ID" value="NZ_BMXR01000004.1"/>
</dbReference>
<evidence type="ECO:0000256" key="1">
    <source>
        <dbReference type="ARBA" id="ARBA00001933"/>
    </source>
</evidence>
<evidence type="ECO:0000256" key="2">
    <source>
        <dbReference type="ARBA" id="ARBA00003109"/>
    </source>
</evidence>
<dbReference type="InterPro" id="IPR017824">
    <property type="entry name" value="Aminodeoxychorismate_lyase_IV"/>
</dbReference>
<dbReference type="EC" id="4.1.3.38" evidence="16"/>
<dbReference type="InterPro" id="IPR050571">
    <property type="entry name" value="Class-IV_PLP-Dep_Aminotrnsfr"/>
</dbReference>
<evidence type="ECO:0000256" key="16">
    <source>
        <dbReference type="NCBIfam" id="TIGR03461"/>
    </source>
</evidence>
<dbReference type="PANTHER" id="PTHR42743:SF11">
    <property type="entry name" value="AMINODEOXYCHORISMATE LYASE"/>
    <property type="match status" value="1"/>
</dbReference>
<evidence type="ECO:0000313" key="17">
    <source>
        <dbReference type="EMBL" id="GGX51892.1"/>
    </source>
</evidence>
<dbReference type="NCBIfam" id="TIGR03461">
    <property type="entry name" value="pabC_Proteo"/>
    <property type="match status" value="1"/>
</dbReference>
<dbReference type="AlphaFoldDB" id="A0A918K6D4"/>
<name>A0A918K6D4_9GAMM</name>
<evidence type="ECO:0000313" key="18">
    <source>
        <dbReference type="Proteomes" id="UP000626148"/>
    </source>
</evidence>
<evidence type="ECO:0000256" key="3">
    <source>
        <dbReference type="ARBA" id="ARBA00004824"/>
    </source>
</evidence>
<dbReference type="Gene3D" id="3.20.10.10">
    <property type="entry name" value="D-amino Acid Aminotransferase, subunit A, domain 2"/>
    <property type="match status" value="1"/>
</dbReference>
<keyword evidence="8" id="KW-0663">Pyridoxal phosphate</keyword>
<dbReference type="GO" id="GO:0004084">
    <property type="term" value="F:branched-chain-amino-acid transaminase activity"/>
    <property type="evidence" value="ECO:0007669"/>
    <property type="project" value="UniProtKB-EC"/>
</dbReference>
<comment type="pathway">
    <text evidence="3">Amino-acid biosynthesis; L-isoleucine biosynthesis; L-isoleucine from 2-oxobutanoate: step 4/4.</text>
</comment>
<dbReference type="GO" id="GO:0046656">
    <property type="term" value="P:folic acid biosynthetic process"/>
    <property type="evidence" value="ECO:0007669"/>
    <property type="project" value="UniProtKB-KW"/>
</dbReference>
<dbReference type="GO" id="GO:0030170">
    <property type="term" value="F:pyridoxal phosphate binding"/>
    <property type="evidence" value="ECO:0007669"/>
    <property type="project" value="InterPro"/>
</dbReference>
<evidence type="ECO:0000256" key="4">
    <source>
        <dbReference type="ARBA" id="ARBA00004931"/>
    </source>
</evidence>
<dbReference type="GO" id="GO:0008696">
    <property type="term" value="F:4-amino-4-deoxychorismate lyase activity"/>
    <property type="evidence" value="ECO:0007669"/>
    <property type="project" value="UniProtKB-UniRule"/>
</dbReference>
<comment type="catalytic activity">
    <reaction evidence="13">
        <text>L-isoleucine + 2-oxoglutarate = (S)-3-methyl-2-oxopentanoate + L-glutamate</text>
        <dbReference type="Rhea" id="RHEA:24801"/>
        <dbReference type="ChEBI" id="CHEBI:16810"/>
        <dbReference type="ChEBI" id="CHEBI:29985"/>
        <dbReference type="ChEBI" id="CHEBI:35146"/>
        <dbReference type="ChEBI" id="CHEBI:58045"/>
        <dbReference type="EC" id="2.6.1.42"/>
    </reaction>
</comment>
<comment type="catalytic activity">
    <reaction evidence="14">
        <text>L-leucine + 2-oxoglutarate = 4-methyl-2-oxopentanoate + L-glutamate</text>
        <dbReference type="Rhea" id="RHEA:18321"/>
        <dbReference type="ChEBI" id="CHEBI:16810"/>
        <dbReference type="ChEBI" id="CHEBI:17865"/>
        <dbReference type="ChEBI" id="CHEBI:29985"/>
        <dbReference type="ChEBI" id="CHEBI:57427"/>
        <dbReference type="EC" id="2.6.1.42"/>
    </reaction>
</comment>
<organism evidence="17 18">
    <name type="scientific">Saccharospirillum salsuginis</name>
    <dbReference type="NCBI Taxonomy" id="418750"/>
    <lineage>
        <taxon>Bacteria</taxon>
        <taxon>Pseudomonadati</taxon>
        <taxon>Pseudomonadota</taxon>
        <taxon>Gammaproteobacteria</taxon>
        <taxon>Oceanospirillales</taxon>
        <taxon>Saccharospirillaceae</taxon>
        <taxon>Saccharospirillum</taxon>
    </lineage>
</organism>
<comment type="subunit">
    <text evidence="7">Homodimer.</text>
</comment>
<dbReference type="InterPro" id="IPR036038">
    <property type="entry name" value="Aminotransferase-like"/>
</dbReference>
<evidence type="ECO:0000256" key="5">
    <source>
        <dbReference type="ARBA" id="ARBA00005072"/>
    </source>
</evidence>
<dbReference type="SUPFAM" id="SSF56752">
    <property type="entry name" value="D-aminoacid aminotransferase-like PLP-dependent enzymes"/>
    <property type="match status" value="1"/>
</dbReference>
<dbReference type="InterPro" id="IPR043131">
    <property type="entry name" value="BCAT-like_N"/>
</dbReference>
<comment type="pathway">
    <text evidence="4">Amino-acid biosynthesis; L-valine biosynthesis; L-valine from pyruvate: step 4/4.</text>
</comment>
<evidence type="ECO:0000256" key="10">
    <source>
        <dbReference type="ARBA" id="ARBA00023239"/>
    </source>
</evidence>
<comment type="pathway">
    <text evidence="11">Cofactor biosynthesis; tetrahydrofolate biosynthesis; 4-aminobenzoate from chorismate: step 2/2.</text>
</comment>
<dbReference type="GO" id="GO:0008153">
    <property type="term" value="P:4-aminobenzoate biosynthetic process"/>
    <property type="evidence" value="ECO:0007669"/>
    <property type="project" value="UniProtKB-UniRule"/>
</dbReference>
<evidence type="ECO:0000256" key="11">
    <source>
        <dbReference type="ARBA" id="ARBA00035633"/>
    </source>
</evidence>
<comment type="caution">
    <text evidence="17">The sequence shown here is derived from an EMBL/GenBank/DDBJ whole genome shotgun (WGS) entry which is preliminary data.</text>
</comment>
<comment type="catalytic activity">
    <reaction evidence="12">
        <text>L-valine + 2-oxoglutarate = 3-methyl-2-oxobutanoate + L-glutamate</text>
        <dbReference type="Rhea" id="RHEA:24813"/>
        <dbReference type="ChEBI" id="CHEBI:11851"/>
        <dbReference type="ChEBI" id="CHEBI:16810"/>
        <dbReference type="ChEBI" id="CHEBI:29985"/>
        <dbReference type="ChEBI" id="CHEBI:57762"/>
        <dbReference type="EC" id="2.6.1.42"/>
    </reaction>
</comment>
<gene>
    <name evidence="17" type="primary">pabC</name>
    <name evidence="17" type="ORF">GCM10007392_19000</name>
</gene>
<dbReference type="EMBL" id="BMXR01000004">
    <property type="protein sequence ID" value="GGX51892.1"/>
    <property type="molecule type" value="Genomic_DNA"/>
</dbReference>
<protein>
    <recommendedName>
        <fullName evidence="16">Aminodeoxychorismate lyase</fullName>
        <ecNumber evidence="16">4.1.3.38</ecNumber>
    </recommendedName>
</protein>
<dbReference type="InterPro" id="IPR001544">
    <property type="entry name" value="Aminotrans_IV"/>
</dbReference>
<keyword evidence="10 17" id="KW-0456">Lyase</keyword>
<evidence type="ECO:0000256" key="12">
    <source>
        <dbReference type="ARBA" id="ARBA00048212"/>
    </source>
</evidence>
<evidence type="ECO:0000256" key="13">
    <source>
        <dbReference type="ARBA" id="ARBA00048798"/>
    </source>
</evidence>
<comment type="pathway">
    <text evidence="5">Amino-acid biosynthesis; L-leucine biosynthesis; L-leucine from 3-methyl-2-oxobutanoate: step 4/4.</text>
</comment>
<evidence type="ECO:0000256" key="14">
    <source>
        <dbReference type="ARBA" id="ARBA00049229"/>
    </source>
</evidence>
<reference evidence="17" key="1">
    <citation type="journal article" date="2014" name="Int. J. Syst. Evol. Microbiol.">
        <title>Complete genome sequence of Corynebacterium casei LMG S-19264T (=DSM 44701T), isolated from a smear-ripened cheese.</title>
        <authorList>
            <consortium name="US DOE Joint Genome Institute (JGI-PGF)"/>
            <person name="Walter F."/>
            <person name="Albersmeier A."/>
            <person name="Kalinowski J."/>
            <person name="Ruckert C."/>
        </authorList>
    </citation>
    <scope>NUCLEOTIDE SEQUENCE</scope>
    <source>
        <strain evidence="17">KCTC 22169</strain>
    </source>
</reference>
<evidence type="ECO:0000256" key="15">
    <source>
        <dbReference type="ARBA" id="ARBA00049529"/>
    </source>
</evidence>